<feature type="domain" description="Histidine kinase" evidence="16">
    <location>
        <begin position="318"/>
        <end position="491"/>
    </location>
</feature>
<dbReference type="InterPro" id="IPR036890">
    <property type="entry name" value="HATPase_C_sf"/>
</dbReference>
<evidence type="ECO:0000256" key="10">
    <source>
        <dbReference type="ARBA" id="ARBA00022840"/>
    </source>
</evidence>
<evidence type="ECO:0000256" key="12">
    <source>
        <dbReference type="ARBA" id="ARBA00023012"/>
    </source>
</evidence>
<name>A0ABP8B9Q9_9ACTN</name>
<organism evidence="18 19">
    <name type="scientific">Streptosporangium oxazolinicum</name>
    <dbReference type="NCBI Taxonomy" id="909287"/>
    <lineage>
        <taxon>Bacteria</taxon>
        <taxon>Bacillati</taxon>
        <taxon>Actinomycetota</taxon>
        <taxon>Actinomycetes</taxon>
        <taxon>Streptosporangiales</taxon>
        <taxon>Streptosporangiaceae</taxon>
        <taxon>Streptosporangium</taxon>
    </lineage>
</organism>
<evidence type="ECO:0000256" key="9">
    <source>
        <dbReference type="ARBA" id="ARBA00022777"/>
    </source>
</evidence>
<dbReference type="CDD" id="cd00130">
    <property type="entry name" value="PAS"/>
    <property type="match status" value="1"/>
</dbReference>
<dbReference type="Gene3D" id="3.30.450.20">
    <property type="entry name" value="PAS domain"/>
    <property type="match status" value="2"/>
</dbReference>
<protein>
    <recommendedName>
        <fullName evidence="3">histidine kinase</fullName>
        <ecNumber evidence="3">2.7.13.3</ecNumber>
    </recommendedName>
</protein>
<dbReference type="InterPro" id="IPR003594">
    <property type="entry name" value="HATPase_dom"/>
</dbReference>
<keyword evidence="11 15" id="KW-1133">Transmembrane helix</keyword>
<dbReference type="EMBL" id="BAABAQ010000011">
    <property type="protein sequence ID" value="GAA4201539.1"/>
    <property type="molecule type" value="Genomic_DNA"/>
</dbReference>
<feature type="domain" description="PAS" evidence="17">
    <location>
        <begin position="196"/>
        <end position="236"/>
    </location>
</feature>
<evidence type="ECO:0000313" key="19">
    <source>
        <dbReference type="Proteomes" id="UP001501251"/>
    </source>
</evidence>
<evidence type="ECO:0000256" key="14">
    <source>
        <dbReference type="SAM" id="MobiDB-lite"/>
    </source>
</evidence>
<dbReference type="InterPro" id="IPR035965">
    <property type="entry name" value="PAS-like_dom_sf"/>
</dbReference>
<dbReference type="PANTHER" id="PTHR43547">
    <property type="entry name" value="TWO-COMPONENT HISTIDINE KINASE"/>
    <property type="match status" value="1"/>
</dbReference>
<feature type="region of interest" description="Disordered" evidence="14">
    <location>
        <begin position="532"/>
        <end position="582"/>
    </location>
</feature>
<dbReference type="PANTHER" id="PTHR43547:SF10">
    <property type="entry name" value="SENSOR HISTIDINE KINASE DCUS"/>
    <property type="match status" value="1"/>
</dbReference>
<keyword evidence="10" id="KW-0067">ATP-binding</keyword>
<dbReference type="SUPFAM" id="SSF103190">
    <property type="entry name" value="Sensory domain-like"/>
    <property type="match status" value="1"/>
</dbReference>
<evidence type="ECO:0000256" key="6">
    <source>
        <dbReference type="ARBA" id="ARBA00022679"/>
    </source>
</evidence>
<evidence type="ECO:0000256" key="11">
    <source>
        <dbReference type="ARBA" id="ARBA00022989"/>
    </source>
</evidence>
<comment type="subcellular location">
    <subcellularLocation>
        <location evidence="2">Cell membrane</location>
        <topology evidence="2">Multi-pass membrane protein</topology>
    </subcellularLocation>
</comment>
<dbReference type="SUPFAM" id="SSF55874">
    <property type="entry name" value="ATPase domain of HSP90 chaperone/DNA topoisomerase II/histidine kinase"/>
    <property type="match status" value="1"/>
</dbReference>
<dbReference type="PROSITE" id="PS50112">
    <property type="entry name" value="PAS"/>
    <property type="match status" value="1"/>
</dbReference>
<dbReference type="Proteomes" id="UP001501251">
    <property type="component" value="Unassembled WGS sequence"/>
</dbReference>
<evidence type="ECO:0000256" key="8">
    <source>
        <dbReference type="ARBA" id="ARBA00022741"/>
    </source>
</evidence>
<evidence type="ECO:0000256" key="2">
    <source>
        <dbReference type="ARBA" id="ARBA00004651"/>
    </source>
</evidence>
<dbReference type="InterPro" id="IPR029151">
    <property type="entry name" value="Sensor-like_sf"/>
</dbReference>
<feature type="transmembrane region" description="Helical" evidence="15">
    <location>
        <begin position="6"/>
        <end position="22"/>
    </location>
</feature>
<dbReference type="Pfam" id="PF00989">
    <property type="entry name" value="PAS"/>
    <property type="match status" value="1"/>
</dbReference>
<keyword evidence="19" id="KW-1185">Reference proteome</keyword>
<feature type="transmembrane region" description="Helical" evidence="15">
    <location>
        <begin position="156"/>
        <end position="178"/>
    </location>
</feature>
<reference evidence="19" key="1">
    <citation type="journal article" date="2019" name="Int. J. Syst. Evol. Microbiol.">
        <title>The Global Catalogue of Microorganisms (GCM) 10K type strain sequencing project: providing services to taxonomists for standard genome sequencing and annotation.</title>
        <authorList>
            <consortium name="The Broad Institute Genomics Platform"/>
            <consortium name="The Broad Institute Genome Sequencing Center for Infectious Disease"/>
            <person name="Wu L."/>
            <person name="Ma J."/>
        </authorList>
    </citation>
    <scope>NUCLEOTIDE SEQUENCE [LARGE SCALE GENOMIC DNA]</scope>
    <source>
        <strain evidence="19">JCM 17388</strain>
    </source>
</reference>
<dbReference type="PRINTS" id="PR00344">
    <property type="entry name" value="BCTRLSENSOR"/>
</dbReference>
<dbReference type="Pfam" id="PF17203">
    <property type="entry name" value="sCache_3_2"/>
    <property type="match status" value="1"/>
</dbReference>
<accession>A0ABP8B9Q9</accession>
<comment type="catalytic activity">
    <reaction evidence="1">
        <text>ATP + protein L-histidine = ADP + protein N-phospho-L-histidine.</text>
        <dbReference type="EC" id="2.7.13.3"/>
    </reaction>
</comment>
<gene>
    <name evidence="18" type="ORF">GCM10022252_56420</name>
</gene>
<evidence type="ECO:0000256" key="1">
    <source>
        <dbReference type="ARBA" id="ARBA00000085"/>
    </source>
</evidence>
<dbReference type="InterPro" id="IPR013767">
    <property type="entry name" value="PAS_fold"/>
</dbReference>
<keyword evidence="9 18" id="KW-0418">Kinase</keyword>
<keyword evidence="13 15" id="KW-0472">Membrane</keyword>
<dbReference type="Pfam" id="PF02518">
    <property type="entry name" value="HATPase_c"/>
    <property type="match status" value="1"/>
</dbReference>
<evidence type="ECO:0000313" key="18">
    <source>
        <dbReference type="EMBL" id="GAA4201539.1"/>
    </source>
</evidence>
<keyword evidence="12" id="KW-0902">Two-component regulatory system</keyword>
<sequence>MLALQIVVVGVTVTGGALLAFLQMRDLLIEEAVGTARAVTVSVADSPSVLASLGDSAVLQPYAERVRRETGVDFVTIMSLDGVRYTHPNPAQIGRRFLGNTAPALSGQIFTETYTGTLGPSVRAVAPVRDVRGEVKALVSAGITISKISVRLRGQITGAMLIGLLGLSVGGVGTYLVGTRLRRQTHGMGPAELSRMYEYHDAILHAVREGLLLVDDAGTVTLCNDGARELLGLSGEVNGRHVSRLGLPSSLSERLSAGENRTDEIHMTGERTLVVNVAVVRSGSRSLGIVVTLRDHTELQSLTGQLNAERGFADSLRAAAHESANRLHTVITLVELGRAEQAVAFATEEIKAAQQLTDRVVGAVREPVLAALLLGKSAEAGERGVELAITPDSELDDLGLDTRDLVTIVGNLIDNAADAAMSGTRPARVEVRLRADETTFVISVADSGQGLDPATAGEAFRRGWTTKGDGRGLGLAMVGQAVRRMGGTIEVGGAIEPDQVAERGRIAEPDPAEVDQPVGVGRAREAGRAGVARTLEPGLPVPGPASGAARADAGGEDTERPAESGTGAVFTVRLPLRGRGTS</sequence>
<dbReference type="InterPro" id="IPR004358">
    <property type="entry name" value="Sig_transdc_His_kin-like_C"/>
</dbReference>
<evidence type="ECO:0000256" key="5">
    <source>
        <dbReference type="ARBA" id="ARBA00022553"/>
    </source>
</evidence>
<evidence type="ECO:0000259" key="17">
    <source>
        <dbReference type="PROSITE" id="PS50112"/>
    </source>
</evidence>
<dbReference type="SUPFAM" id="SSF55785">
    <property type="entry name" value="PYP-like sensor domain (PAS domain)"/>
    <property type="match status" value="1"/>
</dbReference>
<dbReference type="Gene3D" id="3.30.565.10">
    <property type="entry name" value="Histidine kinase-like ATPase, C-terminal domain"/>
    <property type="match status" value="1"/>
</dbReference>
<dbReference type="GO" id="GO:0016301">
    <property type="term" value="F:kinase activity"/>
    <property type="evidence" value="ECO:0007669"/>
    <property type="project" value="UniProtKB-KW"/>
</dbReference>
<keyword evidence="8" id="KW-0547">Nucleotide-binding</keyword>
<evidence type="ECO:0000256" key="15">
    <source>
        <dbReference type="SAM" id="Phobius"/>
    </source>
</evidence>
<dbReference type="SMART" id="SM00091">
    <property type="entry name" value="PAS"/>
    <property type="match status" value="1"/>
</dbReference>
<dbReference type="InterPro" id="IPR000014">
    <property type="entry name" value="PAS"/>
</dbReference>
<dbReference type="SMART" id="SM00387">
    <property type="entry name" value="HATPase_c"/>
    <property type="match status" value="1"/>
</dbReference>
<keyword evidence="5" id="KW-0597">Phosphoprotein</keyword>
<evidence type="ECO:0000259" key="16">
    <source>
        <dbReference type="PROSITE" id="PS50109"/>
    </source>
</evidence>
<dbReference type="InterPro" id="IPR033463">
    <property type="entry name" value="sCache_3"/>
</dbReference>
<evidence type="ECO:0000256" key="3">
    <source>
        <dbReference type="ARBA" id="ARBA00012438"/>
    </source>
</evidence>
<keyword evidence="7 15" id="KW-0812">Transmembrane</keyword>
<dbReference type="PROSITE" id="PS50109">
    <property type="entry name" value="HIS_KIN"/>
    <property type="match status" value="1"/>
</dbReference>
<keyword evidence="6" id="KW-0808">Transferase</keyword>
<evidence type="ECO:0000256" key="7">
    <source>
        <dbReference type="ARBA" id="ARBA00022692"/>
    </source>
</evidence>
<dbReference type="EC" id="2.7.13.3" evidence="3"/>
<proteinExistence type="predicted"/>
<dbReference type="InterPro" id="IPR005467">
    <property type="entry name" value="His_kinase_dom"/>
</dbReference>
<evidence type="ECO:0000256" key="13">
    <source>
        <dbReference type="ARBA" id="ARBA00023136"/>
    </source>
</evidence>
<comment type="caution">
    <text evidence="18">The sequence shown here is derived from an EMBL/GenBank/DDBJ whole genome shotgun (WGS) entry which is preliminary data.</text>
</comment>
<evidence type="ECO:0000256" key="4">
    <source>
        <dbReference type="ARBA" id="ARBA00022475"/>
    </source>
</evidence>
<keyword evidence="4" id="KW-1003">Cell membrane</keyword>